<dbReference type="Gene3D" id="1.20.120.1880">
    <property type="entry name" value="Nucleoporin, helical C-terminal domain"/>
    <property type="match status" value="1"/>
</dbReference>
<keyword evidence="8" id="KW-1185">Reference proteome</keyword>
<dbReference type="PANTHER" id="PTHR10350">
    <property type="entry name" value="NUCLEAR PORE COMPLEX PROTEIN NUP155"/>
    <property type="match status" value="1"/>
</dbReference>
<dbReference type="Pfam" id="PF08801">
    <property type="entry name" value="Nucleoporin_N"/>
    <property type="match status" value="1"/>
</dbReference>
<comment type="similarity">
    <text evidence="2">Belongs to the non-repetitive/WGA-negative nucleoporin family.</text>
</comment>
<comment type="caution">
    <text evidence="7">The sequence shown here is derived from an EMBL/GenBank/DDBJ whole genome shotgun (WGS) entry which is preliminary data.</text>
</comment>
<dbReference type="GO" id="GO:0006405">
    <property type="term" value="P:RNA export from nucleus"/>
    <property type="evidence" value="ECO:0007669"/>
    <property type="project" value="TreeGrafter"/>
</dbReference>
<evidence type="ECO:0000256" key="2">
    <source>
        <dbReference type="ARBA" id="ARBA00007373"/>
    </source>
</evidence>
<sequence length="1322" mass="151654">MVESPGPRLASQSELHHASSWIEKGVSQSLQSKSVWKEASQYSFSKEYPDLVLKKVTPLPSALVEQYAYVESKCFMGIFPEIERAWFTVDNKLFLWNYNHESDFVAYDVSDQVIVSVCLASPRPGVFTERFRYVLIVANTVEILLFGVNVVSTVPTRSFDILLVPTKFRVSTDYVSMLRMCSTPEGRVFLCGSDGCLYEFVYGSSSGSSFPWFARSNYCQKVNHSFSLAQYLLPDIFKRFMGEDPLIDCCFDRFHSYLFTLSEKGTVTLYHLSGGFHLSRCSYVNVVDDIGRLGGMEVRNRSRSFLNIYCSCESKSTLSSTSSVEVVVFSSLGERIYYSVVSSVLGSFVLKAQKYRPFPSLETSLPLIHVTLWSKGFVLMADARDVMHDSIIAIQPSVGKLSLSSESETQVAQSEIAESVTQISLHDFVSQLDSSLQLFQSSLSQIKAWDFAEKTFYSSSDHHYYYVSPEWEEEKNLFLCLTNTALLEVERQQPFDHLCRILENEPNNLNSFISRYGLDELCAFCVSIASTSLQEESQLFHKVNPKVVEEAVRVFFSFGGTPQWLEPVSSRPASNGSVRKFDVGRPAKSVSSAFKFSYAHNGIVLKLSRDVCRIWNSHFVKKENDEFITLCWTPQQMRAVKIRVQATALFIQKYIIPGYDSSFTWLSNGNNRGEVNSENRSIQDRLYRDLFQRKKMEEAKKAEYHSLLSLYHLACRISEALSLLSILYENQFHRLVSSLTEPYRASLQRITFGDFCVSDAGRRLASSFITTLFQYYGQEEEEGLLESLTQLLSSQCPSFFGKEERCLQSGMDLLSRARSQLQHSEDRHQVYQLTERAIEEFRKVIPVIEDWKEICSKIESLGAISLLFGFLLEAIAIIRFQQQSEKLEECYEILLSLIQRYLLMDTSAMHTEGEETREEPWKDAIIQRMRQLKDESFHKRLCSYLLTMGERGTSFLSRLSSPFVESYLLEQHRYDVLWKYYGHEGRYKEAAAVLVKLAKESDSFSLDERISWLGQALQLANLQLAKSGGASADERILVKEIQDCLDVAKIQVRCKEELARRHPSYADIEEPTLSYISSIDRKLMDLSTMYNHIARPLELWETELDILRCAEYEDIGLVQHLWICLIDDCLFPSKDAESTCLPKPENWKLLQGLFVRLGKDFSSSMNVFPLNFLVLLLEQRRFEYLLQLRNMENKNIFFDVQIYRWFLSIGHSRDMILSSYCKCLEEGPSFVAPIRTGGSRIEVTSWSDDRAQFHLIQVVKNILEEQISVESGSRISLFVSDQTAGLREDSLQRAVSLCCNRLRVIHVEGKEALLNTFSSWRE</sequence>
<dbReference type="Gene3D" id="1.20.58.1780">
    <property type="match status" value="1"/>
</dbReference>
<feature type="domain" description="Nucleoporin Nup133/Nup155-like C-terminal" evidence="5">
    <location>
        <begin position="597"/>
        <end position="1274"/>
    </location>
</feature>
<keyword evidence="4" id="KW-0539">Nucleus</keyword>
<dbReference type="GO" id="GO:0017056">
    <property type="term" value="F:structural constituent of nuclear pore"/>
    <property type="evidence" value="ECO:0007669"/>
    <property type="project" value="InterPro"/>
</dbReference>
<evidence type="ECO:0000259" key="5">
    <source>
        <dbReference type="Pfam" id="PF03177"/>
    </source>
</evidence>
<name>A0AAV9IKE1_9RHOD</name>
<dbReference type="InterPro" id="IPR042538">
    <property type="entry name" value="Nucleoporin_Nup155_C_3"/>
</dbReference>
<evidence type="ECO:0000313" key="7">
    <source>
        <dbReference type="EMBL" id="KAK4527809.1"/>
    </source>
</evidence>
<evidence type="ECO:0000313" key="8">
    <source>
        <dbReference type="Proteomes" id="UP001300502"/>
    </source>
</evidence>
<feature type="domain" description="Nucleoporin Nup133/Nup155-like N-terminal" evidence="6">
    <location>
        <begin position="53"/>
        <end position="414"/>
    </location>
</feature>
<dbReference type="InterPro" id="IPR014908">
    <property type="entry name" value="Nucleoporin_Nup133/Nup155_N"/>
</dbReference>
<evidence type="ECO:0008006" key="9">
    <source>
        <dbReference type="Google" id="ProtNLM"/>
    </source>
</evidence>
<dbReference type="GO" id="GO:0036228">
    <property type="term" value="P:protein localization to nuclear inner membrane"/>
    <property type="evidence" value="ECO:0007669"/>
    <property type="project" value="TreeGrafter"/>
</dbReference>
<proteinExistence type="inferred from homology"/>
<reference evidence="7 8" key="1">
    <citation type="submission" date="2022-07" db="EMBL/GenBank/DDBJ databases">
        <title>Genome-wide signatures of adaptation to extreme environments.</title>
        <authorList>
            <person name="Cho C.H."/>
            <person name="Yoon H.S."/>
        </authorList>
    </citation>
    <scope>NUCLEOTIDE SEQUENCE [LARGE SCALE GENOMIC DNA]</scope>
    <source>
        <strain evidence="7 8">108.79 E11</strain>
    </source>
</reference>
<dbReference type="InterPro" id="IPR042537">
    <property type="entry name" value="Nucleoporin_Nup155_C_2"/>
</dbReference>
<dbReference type="Gene3D" id="1.25.40.440">
    <property type="entry name" value="Nucleoporin, helical domain, central subdomain"/>
    <property type="match status" value="1"/>
</dbReference>
<accession>A0AAV9IKE1</accession>
<keyword evidence="3" id="KW-0813">Transport</keyword>
<organism evidence="7 8">
    <name type="scientific">Galdieria yellowstonensis</name>
    <dbReference type="NCBI Taxonomy" id="3028027"/>
    <lineage>
        <taxon>Eukaryota</taxon>
        <taxon>Rhodophyta</taxon>
        <taxon>Bangiophyceae</taxon>
        <taxon>Galdieriales</taxon>
        <taxon>Galdieriaceae</taxon>
        <taxon>Galdieria</taxon>
    </lineage>
</organism>
<gene>
    <name evidence="7" type="ORF">GAYE_SCF45G5740</name>
</gene>
<dbReference type="Pfam" id="PF03177">
    <property type="entry name" value="Nucleoporin_C"/>
    <property type="match status" value="1"/>
</dbReference>
<comment type="subcellular location">
    <subcellularLocation>
        <location evidence="1">Nucleus</location>
    </subcellularLocation>
</comment>
<dbReference type="GO" id="GO:0044611">
    <property type="term" value="C:nuclear pore inner ring"/>
    <property type="evidence" value="ECO:0007669"/>
    <property type="project" value="TreeGrafter"/>
</dbReference>
<evidence type="ECO:0000259" key="6">
    <source>
        <dbReference type="Pfam" id="PF08801"/>
    </source>
</evidence>
<dbReference type="GO" id="GO:0006606">
    <property type="term" value="P:protein import into nucleus"/>
    <property type="evidence" value="ECO:0007669"/>
    <property type="project" value="TreeGrafter"/>
</dbReference>
<evidence type="ECO:0000256" key="3">
    <source>
        <dbReference type="ARBA" id="ARBA00022448"/>
    </source>
</evidence>
<dbReference type="EMBL" id="JANCYU010000056">
    <property type="protein sequence ID" value="KAK4527809.1"/>
    <property type="molecule type" value="Genomic_DNA"/>
</dbReference>
<dbReference type="PANTHER" id="PTHR10350:SF6">
    <property type="entry name" value="NUCLEAR PORE COMPLEX PROTEIN NUP155"/>
    <property type="match status" value="1"/>
</dbReference>
<dbReference type="InterPro" id="IPR004870">
    <property type="entry name" value="Nucleoporin_Nup155"/>
</dbReference>
<evidence type="ECO:0000256" key="1">
    <source>
        <dbReference type="ARBA" id="ARBA00004123"/>
    </source>
</evidence>
<evidence type="ECO:0000256" key="4">
    <source>
        <dbReference type="ARBA" id="ARBA00023242"/>
    </source>
</evidence>
<dbReference type="Proteomes" id="UP001300502">
    <property type="component" value="Unassembled WGS sequence"/>
</dbReference>
<protein>
    <recommendedName>
        <fullName evidence="9">Nuclear pore complex protein Nup155</fullName>
    </recommendedName>
</protein>
<dbReference type="InterPro" id="IPR007187">
    <property type="entry name" value="Nucleoporin_Nup133/Nup155_C"/>
</dbReference>
<dbReference type="GO" id="GO:0000972">
    <property type="term" value="P:transcription-dependent tethering of RNA polymerase II gene DNA at nuclear periphery"/>
    <property type="evidence" value="ECO:0007669"/>
    <property type="project" value="TreeGrafter"/>
</dbReference>